<sequence>MRNSTLPIPSICFIDANIIFYIEQLKSKDDFQTIIEQVYESVYIHEEVYQELSIAGQKFVDEKCQANKWVLFKPLQAFQDIYEDYRLMLSEVQATLIEVDTRRDKAGSAGTGEIASLAAAYLLNAGFICSNDYSIEEVIREVPLHIFIDGDDSQEPVLITHHRLLDFCKLVVDRGILPRKNVRKFYQIAHIELKTDNRKLYDVQMSEFDQLIPVT</sequence>
<accession>A0ABU4GDS7</accession>
<evidence type="ECO:0000313" key="1">
    <source>
        <dbReference type="EMBL" id="MDW0115061.1"/>
    </source>
</evidence>
<comment type="caution">
    <text evidence="1">The sequence shown here is derived from an EMBL/GenBank/DDBJ whole genome shotgun (WGS) entry which is preliminary data.</text>
</comment>
<evidence type="ECO:0000313" key="2">
    <source>
        <dbReference type="Proteomes" id="UP001282284"/>
    </source>
</evidence>
<keyword evidence="2" id="KW-1185">Reference proteome</keyword>
<gene>
    <name evidence="1" type="ORF">QT711_18015</name>
</gene>
<protein>
    <recommendedName>
        <fullName evidence="3">PIN domain-containing protein</fullName>
    </recommendedName>
</protein>
<evidence type="ECO:0008006" key="3">
    <source>
        <dbReference type="Google" id="ProtNLM"/>
    </source>
</evidence>
<organism evidence="1 2">
    <name type="scientific">Sporosarcina saromensis</name>
    <dbReference type="NCBI Taxonomy" id="359365"/>
    <lineage>
        <taxon>Bacteria</taxon>
        <taxon>Bacillati</taxon>
        <taxon>Bacillota</taxon>
        <taxon>Bacilli</taxon>
        <taxon>Bacillales</taxon>
        <taxon>Caryophanaceae</taxon>
        <taxon>Sporosarcina</taxon>
    </lineage>
</organism>
<dbReference type="EMBL" id="JAUBDI010000028">
    <property type="protein sequence ID" value="MDW0115061.1"/>
    <property type="molecule type" value="Genomic_DNA"/>
</dbReference>
<dbReference type="Proteomes" id="UP001282284">
    <property type="component" value="Unassembled WGS sequence"/>
</dbReference>
<reference evidence="1 2" key="1">
    <citation type="submission" date="2023-06" db="EMBL/GenBank/DDBJ databases">
        <title>Sporosarcina sp. nov., isolated from Korean traditional fermented seafood 'Jeotgal'.</title>
        <authorList>
            <person name="Yang A.I."/>
            <person name="Shin N.-R."/>
        </authorList>
    </citation>
    <scope>NUCLEOTIDE SEQUENCE [LARGE SCALE GENOMIC DNA]</scope>
    <source>
        <strain evidence="1 2">KCTC13119</strain>
    </source>
</reference>
<dbReference type="RefSeq" id="WP_317946583.1">
    <property type="nucleotide sequence ID" value="NZ_JAUBDI010000028.1"/>
</dbReference>
<proteinExistence type="predicted"/>
<name>A0ABU4GDS7_9BACL</name>